<accession>A0AA39M122</accession>
<dbReference type="AlphaFoldDB" id="A0AA39M122"/>
<dbReference type="EMBL" id="JAUCMV010000002">
    <property type="protein sequence ID" value="KAK0416675.1"/>
    <property type="molecule type" value="Genomic_DNA"/>
</dbReference>
<name>A0AA39M122_9BILA</name>
<keyword evidence="2" id="KW-1185">Reference proteome</keyword>
<dbReference type="Proteomes" id="UP001175271">
    <property type="component" value="Unassembled WGS sequence"/>
</dbReference>
<reference evidence="1" key="1">
    <citation type="submission" date="2023-06" db="EMBL/GenBank/DDBJ databases">
        <title>Genomic analysis of the entomopathogenic nematode Steinernema hermaphroditum.</title>
        <authorList>
            <person name="Schwarz E.M."/>
            <person name="Heppert J.K."/>
            <person name="Baniya A."/>
            <person name="Schwartz H.T."/>
            <person name="Tan C.-H."/>
            <person name="Antoshechkin I."/>
            <person name="Sternberg P.W."/>
            <person name="Goodrich-Blair H."/>
            <person name="Dillman A.R."/>
        </authorList>
    </citation>
    <scope>NUCLEOTIDE SEQUENCE</scope>
    <source>
        <strain evidence="1">PS9179</strain>
        <tissue evidence="1">Whole animal</tissue>
    </source>
</reference>
<evidence type="ECO:0000313" key="1">
    <source>
        <dbReference type="EMBL" id="KAK0416675.1"/>
    </source>
</evidence>
<proteinExistence type="predicted"/>
<evidence type="ECO:0000313" key="2">
    <source>
        <dbReference type="Proteomes" id="UP001175271"/>
    </source>
</evidence>
<sequence>MVPARCNPRGKTVRSLWLPKKQPKCRRNGLCCAEGAHRMQLRLGLLVLLAVLVQGSPLPEDVSEYTHMTINHTHPAIECFQGTDNDLELINCPSGWCRVRAGYGTIAHMCDVHVLCEKPSDANGETGCTRDPINPSLFTCCCHESKCNSCNSEETCFQDFHGELTGH</sequence>
<comment type="caution">
    <text evidence="1">The sequence shown here is derived from an EMBL/GenBank/DDBJ whole genome shotgun (WGS) entry which is preliminary data.</text>
</comment>
<gene>
    <name evidence="1" type="ORF">QR680_012624</name>
</gene>
<organism evidence="1 2">
    <name type="scientific">Steinernema hermaphroditum</name>
    <dbReference type="NCBI Taxonomy" id="289476"/>
    <lineage>
        <taxon>Eukaryota</taxon>
        <taxon>Metazoa</taxon>
        <taxon>Ecdysozoa</taxon>
        <taxon>Nematoda</taxon>
        <taxon>Chromadorea</taxon>
        <taxon>Rhabditida</taxon>
        <taxon>Tylenchina</taxon>
        <taxon>Panagrolaimomorpha</taxon>
        <taxon>Strongyloidoidea</taxon>
        <taxon>Steinernematidae</taxon>
        <taxon>Steinernema</taxon>
    </lineage>
</organism>
<protein>
    <submittedName>
        <fullName evidence="1">Uncharacterized protein</fullName>
    </submittedName>
</protein>